<dbReference type="EMBL" id="BDGG01000015">
    <property type="protein sequence ID" value="GAV07613.1"/>
    <property type="molecule type" value="Genomic_DNA"/>
</dbReference>
<gene>
    <name evidence="2" type="primary">RvY_17429-1</name>
    <name evidence="2" type="synonym">RvY_17429.1</name>
    <name evidence="2" type="ORF">RvY_17429</name>
</gene>
<feature type="compositionally biased region" description="Basic residues" evidence="1">
    <location>
        <begin position="99"/>
        <end position="118"/>
    </location>
</feature>
<dbReference type="AlphaFoldDB" id="A0A1D1W4A9"/>
<reference evidence="2 3" key="1">
    <citation type="journal article" date="2016" name="Nat. Commun.">
        <title>Extremotolerant tardigrade genome and improved radiotolerance of human cultured cells by tardigrade-unique protein.</title>
        <authorList>
            <person name="Hashimoto T."/>
            <person name="Horikawa D.D."/>
            <person name="Saito Y."/>
            <person name="Kuwahara H."/>
            <person name="Kozuka-Hata H."/>
            <person name="Shin-I T."/>
            <person name="Minakuchi Y."/>
            <person name="Ohishi K."/>
            <person name="Motoyama A."/>
            <person name="Aizu T."/>
            <person name="Enomoto A."/>
            <person name="Kondo K."/>
            <person name="Tanaka S."/>
            <person name="Hara Y."/>
            <person name="Koshikawa S."/>
            <person name="Sagara H."/>
            <person name="Miura T."/>
            <person name="Yokobori S."/>
            <person name="Miyagawa K."/>
            <person name="Suzuki Y."/>
            <person name="Kubo T."/>
            <person name="Oyama M."/>
            <person name="Kohara Y."/>
            <person name="Fujiyama A."/>
            <person name="Arakawa K."/>
            <person name="Katayama T."/>
            <person name="Toyoda A."/>
            <person name="Kunieda T."/>
        </authorList>
    </citation>
    <scope>NUCLEOTIDE SEQUENCE [LARGE SCALE GENOMIC DNA]</scope>
    <source>
        <strain evidence="2 3">YOKOZUNA-1</strain>
    </source>
</reference>
<evidence type="ECO:0000313" key="2">
    <source>
        <dbReference type="EMBL" id="GAV07613.1"/>
    </source>
</evidence>
<feature type="region of interest" description="Disordered" evidence="1">
    <location>
        <begin position="97"/>
        <end position="121"/>
    </location>
</feature>
<protein>
    <submittedName>
        <fullName evidence="2">Uncharacterized protein</fullName>
    </submittedName>
</protein>
<proteinExistence type="predicted"/>
<dbReference type="Proteomes" id="UP000186922">
    <property type="component" value="Unassembled WGS sequence"/>
</dbReference>
<organism evidence="2 3">
    <name type="scientific">Ramazzottius varieornatus</name>
    <name type="common">Water bear</name>
    <name type="synonym">Tardigrade</name>
    <dbReference type="NCBI Taxonomy" id="947166"/>
    <lineage>
        <taxon>Eukaryota</taxon>
        <taxon>Metazoa</taxon>
        <taxon>Ecdysozoa</taxon>
        <taxon>Tardigrada</taxon>
        <taxon>Eutardigrada</taxon>
        <taxon>Parachela</taxon>
        <taxon>Hypsibioidea</taxon>
        <taxon>Ramazzottiidae</taxon>
        <taxon>Ramazzottius</taxon>
    </lineage>
</organism>
<evidence type="ECO:0000313" key="3">
    <source>
        <dbReference type="Proteomes" id="UP000186922"/>
    </source>
</evidence>
<evidence type="ECO:0000256" key="1">
    <source>
        <dbReference type="SAM" id="MobiDB-lite"/>
    </source>
</evidence>
<feature type="region of interest" description="Disordered" evidence="1">
    <location>
        <begin position="32"/>
        <end position="53"/>
    </location>
</feature>
<keyword evidence="3" id="KW-1185">Reference proteome</keyword>
<name>A0A1D1W4A9_RAMVA</name>
<accession>A0A1D1W4A9</accession>
<sequence length="245" mass="28501">MEYRMTILVKIDENGNHVIQCSQCGQNIHHRCQEPTQKSTKRTRKRSSLSPERLLQQPEFRHFDFSPKKQHVVCHPCNKNVITLGTKQTVFESDLERHQRTKKHGKRTSQHTLLKPHYHASSSGITKQKDWNIKSVICPACNKPVTASTSRMRMHVETTFHKSNVQKRALVLHERPENMPVKTHINKLRRLWFRSLAAADIAKFVVSMAHSWNNVHGEMIKNLPLLVKFLARVQKLFCHSGARKQ</sequence>
<comment type="caution">
    <text evidence="2">The sequence shown here is derived from an EMBL/GenBank/DDBJ whole genome shotgun (WGS) entry which is preliminary data.</text>
</comment>